<evidence type="ECO:0000313" key="2">
    <source>
        <dbReference type="Proteomes" id="UP000013232"/>
    </source>
</evidence>
<dbReference type="STRING" id="1123367.GCA_000621305_02782"/>
<dbReference type="EMBL" id="AMXE01000092">
    <property type="protein sequence ID" value="ENO84819.1"/>
    <property type="molecule type" value="Genomic_DNA"/>
</dbReference>
<keyword evidence="2" id="KW-1185">Reference proteome</keyword>
<accession>N6YY17</accession>
<proteinExistence type="predicted"/>
<comment type="caution">
    <text evidence="1">The sequence shown here is derived from an EMBL/GenBank/DDBJ whole genome shotgun (WGS) entry which is preliminary data.</text>
</comment>
<dbReference type="RefSeq" id="WP_004343863.1">
    <property type="nucleotide sequence ID" value="NZ_AMXE01000092.1"/>
</dbReference>
<organism evidence="1 2">
    <name type="scientific">Thauera linaloolentis (strain DSM 12138 / JCM 21573 / CCUG 41526 / CIP 105981 / IAM 15112 / NBRC 102519 / 47Lol)</name>
    <dbReference type="NCBI Taxonomy" id="1123367"/>
    <lineage>
        <taxon>Bacteria</taxon>
        <taxon>Pseudomonadati</taxon>
        <taxon>Pseudomonadota</taxon>
        <taxon>Betaproteobacteria</taxon>
        <taxon>Rhodocyclales</taxon>
        <taxon>Zoogloeaceae</taxon>
        <taxon>Thauera</taxon>
    </lineage>
</organism>
<dbReference type="AlphaFoldDB" id="N6YY17"/>
<name>N6YY17_THAL4</name>
<gene>
    <name evidence="1" type="ORF">C666_16550</name>
</gene>
<sequence>MSPVDLLKRRGVLLGLSALALPRPLWARSAADEARPRRASQTPAETIVDERVEAFPLNSPEHSGEPWRI</sequence>
<feature type="non-terminal residue" evidence="1">
    <location>
        <position position="69"/>
    </location>
</feature>
<evidence type="ECO:0000313" key="1">
    <source>
        <dbReference type="EMBL" id="ENO84819.1"/>
    </source>
</evidence>
<dbReference type="Proteomes" id="UP000013232">
    <property type="component" value="Unassembled WGS sequence"/>
</dbReference>
<protein>
    <submittedName>
        <fullName evidence="1">Uncharacterized protein</fullName>
    </submittedName>
</protein>
<reference evidence="1 2" key="1">
    <citation type="submission" date="2012-09" db="EMBL/GenBank/DDBJ databases">
        <title>Draft Genome Sequences of 6 Strains from Genus Thauera.</title>
        <authorList>
            <person name="Liu B."/>
            <person name="Shapleigh J.P."/>
            <person name="Frostegard A.H."/>
        </authorList>
    </citation>
    <scope>NUCLEOTIDE SEQUENCE [LARGE SCALE GENOMIC DNA]</scope>
    <source>
        <strain evidence="2">47Lol / DSM 12138</strain>
    </source>
</reference>